<dbReference type="PANTHER" id="PTHR38481">
    <property type="entry name" value="HYALURONATE LYASE"/>
    <property type="match status" value="1"/>
</dbReference>
<comment type="caution">
    <text evidence="7">The sequence shown here is derived from an EMBL/GenBank/DDBJ whole genome shotgun (WGS) entry which is preliminary data.</text>
</comment>
<dbReference type="InterPro" id="IPR011013">
    <property type="entry name" value="Gal_mutarotase_sf_dom"/>
</dbReference>
<dbReference type="EMBL" id="JAUEPU010000001">
    <property type="protein sequence ID" value="KAK0506121.1"/>
    <property type="molecule type" value="Genomic_DNA"/>
</dbReference>
<reference evidence="7" key="1">
    <citation type="submission" date="2023-06" db="EMBL/GenBank/DDBJ databases">
        <authorList>
            <consortium name="Lawrence Berkeley National Laboratory"/>
            <person name="Ahrendt S."/>
            <person name="Sahu N."/>
            <person name="Indic B."/>
            <person name="Wong-Bajracharya J."/>
            <person name="Merenyi Z."/>
            <person name="Ke H.-M."/>
            <person name="Monk M."/>
            <person name="Kocsube S."/>
            <person name="Drula E."/>
            <person name="Lipzen A."/>
            <person name="Balint B."/>
            <person name="Henrissat B."/>
            <person name="Andreopoulos B."/>
            <person name="Martin F.M."/>
            <person name="Harder C.B."/>
            <person name="Rigling D."/>
            <person name="Ford K.L."/>
            <person name="Foster G.D."/>
            <person name="Pangilinan J."/>
            <person name="Papanicolaou A."/>
            <person name="Barry K."/>
            <person name="LaButti K."/>
            <person name="Viragh M."/>
            <person name="Koriabine M."/>
            <person name="Yan M."/>
            <person name="Riley R."/>
            <person name="Champramary S."/>
            <person name="Plett K.L."/>
            <person name="Tsai I.J."/>
            <person name="Slot J."/>
            <person name="Sipos G."/>
            <person name="Plett J."/>
            <person name="Nagy L.G."/>
            <person name="Grigoriev I.V."/>
        </authorList>
    </citation>
    <scope>NUCLEOTIDE SEQUENCE</scope>
    <source>
        <strain evidence="7">HWK02</strain>
    </source>
</reference>
<dbReference type="InterPro" id="IPR008929">
    <property type="entry name" value="Chondroitin_lyas"/>
</dbReference>
<feature type="domain" description="Polysaccharide lyase family 8 C-terminal" evidence="5">
    <location>
        <begin position="736"/>
        <end position="811"/>
    </location>
</feature>
<dbReference type="InterPro" id="IPR038970">
    <property type="entry name" value="Lyase_8"/>
</dbReference>
<gene>
    <name evidence="7" type="ORF">EDD18DRAFT_1373364</name>
</gene>
<dbReference type="Gene3D" id="2.60.220.10">
    <property type="entry name" value="Polysaccharide lyase family 8-like, C-terminal"/>
    <property type="match status" value="1"/>
</dbReference>
<dbReference type="Pfam" id="PF08124">
    <property type="entry name" value="Lyase_8_N"/>
    <property type="match status" value="1"/>
</dbReference>
<keyword evidence="8" id="KW-1185">Reference proteome</keyword>
<evidence type="ECO:0000259" key="5">
    <source>
        <dbReference type="Pfam" id="PF02884"/>
    </source>
</evidence>
<evidence type="ECO:0000259" key="6">
    <source>
        <dbReference type="Pfam" id="PF08124"/>
    </source>
</evidence>
<dbReference type="Proteomes" id="UP001175228">
    <property type="component" value="Unassembled WGS sequence"/>
</dbReference>
<feature type="domain" description="Polysaccharide lyase family 8 central" evidence="4">
    <location>
        <begin position="474"/>
        <end position="715"/>
    </location>
</feature>
<accession>A0AA39QQK7</accession>
<dbReference type="AlphaFoldDB" id="A0AA39QQK7"/>
<dbReference type="InterPro" id="IPR004103">
    <property type="entry name" value="Lyase_8_C"/>
</dbReference>
<dbReference type="Pfam" id="PF02884">
    <property type="entry name" value="Lyase_8_C"/>
    <property type="match status" value="1"/>
</dbReference>
<keyword evidence="3 7" id="KW-0456">Lyase</keyword>
<dbReference type="Pfam" id="PF02278">
    <property type="entry name" value="Lyase_8"/>
    <property type="match status" value="1"/>
</dbReference>
<dbReference type="Gene3D" id="1.50.10.100">
    <property type="entry name" value="Chondroitin AC/alginate lyase"/>
    <property type="match status" value="1"/>
</dbReference>
<evidence type="ECO:0000313" key="7">
    <source>
        <dbReference type="EMBL" id="KAK0506121.1"/>
    </source>
</evidence>
<dbReference type="SUPFAM" id="SSF49863">
    <property type="entry name" value="Hyaluronate lyase-like, C-terminal domain"/>
    <property type="match status" value="1"/>
</dbReference>
<comment type="similarity">
    <text evidence="1">Belongs to the polysaccharide lyase 8 family.</text>
</comment>
<evidence type="ECO:0000313" key="8">
    <source>
        <dbReference type="Proteomes" id="UP001175228"/>
    </source>
</evidence>
<dbReference type="InterPro" id="IPR003159">
    <property type="entry name" value="Lyase_8_central_dom"/>
</dbReference>
<evidence type="ECO:0000259" key="4">
    <source>
        <dbReference type="Pfam" id="PF02278"/>
    </source>
</evidence>
<protein>
    <submittedName>
        <fullName evidence="7">Polysaccharide lyase family 8 protein</fullName>
    </submittedName>
</protein>
<sequence length="846" mass="93321">MLIVEYCLGVTEWLCYSMWRVGWGRSHWGKKMQTEPKSKQGDWLGLRSSATLYAPFSIYLLSPLLAYATTNDQAALTDSAPNSSTKTSVVSTIPVTNNATKTLTTRATGANNINLNNILERRLVSIISELSSYTTSGDIARWRSSLDSNGKWPDVDYATGCAAQRANWPAGEHWRRLLSMAGAWHGGLTGACGYRKDANLESTIHLGMRWWFERDFTNPGCLYDGGSASCPCNPAETLLWNPNWFSNVIGVPNLVIDTCMVIGRKELPEDVMNHCISMATRSYGVFGRPKNFMAGANILDVSKIAIDAGLLSSNETLVSDAYDRIHREIIIKNLVRSDGIRSDGSFGQHSGLLYNGNYGKVYSNDALELELAARGTQLSAGSDSKDALARLYEGSRWMIFYNTVSGILHWDFSVLPRFISFPVIDGQATANIGINITAVEELGNEWKSSSLIDFASSLKVGNLPHANAGNLKGNRMFYTNDYMVHRGEQYVSTLKMFSSRTKTSECTNSQNPFGFHLSDGALYTYVKGNEYEDIAAAWDWNLIPGITVDYKVTALNCSRTQFLGLHAFVGSVSDGRVGLAAMRYTNPATKSLSWQKAWFFLEDDVQHVMIANISSTNQGPVYSVLDQNRYVGPLVVDGQEKQESNGASKANSLWHNNIGYILDPNGKTSISFNVEQKRGDWSTIGISTQPPTNVTIFSARLEHTSLNTSTSYTTFLGINSSTFYSKNRQFSLQSTQNDAQVSAIYDQAHETLFAVFWNESGGSANLNITHPKHPNSDNLFITANGNVALIYDQRTSNVTISDPSQTLTTVTITFSFRKVGKEARRKDLVVNFPTGGLSGSSVFQQI</sequence>
<feature type="domain" description="Polysaccharide lyase 8 N-terminal alpha-helical" evidence="6">
    <location>
        <begin position="242"/>
        <end position="395"/>
    </location>
</feature>
<dbReference type="GO" id="GO:0030246">
    <property type="term" value="F:carbohydrate binding"/>
    <property type="evidence" value="ECO:0007669"/>
    <property type="project" value="InterPro"/>
</dbReference>
<dbReference type="GO" id="GO:0016837">
    <property type="term" value="F:carbon-oxygen lyase activity, acting on polysaccharides"/>
    <property type="evidence" value="ECO:0007669"/>
    <property type="project" value="UniProtKB-ARBA"/>
</dbReference>
<evidence type="ECO:0000256" key="2">
    <source>
        <dbReference type="ARBA" id="ARBA00022729"/>
    </source>
</evidence>
<dbReference type="GO" id="GO:0005975">
    <property type="term" value="P:carbohydrate metabolic process"/>
    <property type="evidence" value="ECO:0007669"/>
    <property type="project" value="InterPro"/>
</dbReference>
<dbReference type="InterPro" id="IPR014718">
    <property type="entry name" value="GH-type_carb-bd"/>
</dbReference>
<dbReference type="InterPro" id="IPR011071">
    <property type="entry name" value="Lyase_8-like_C"/>
</dbReference>
<keyword evidence="2" id="KW-0732">Signal</keyword>
<dbReference type="GO" id="GO:0005576">
    <property type="term" value="C:extracellular region"/>
    <property type="evidence" value="ECO:0007669"/>
    <property type="project" value="InterPro"/>
</dbReference>
<dbReference type="SUPFAM" id="SSF74650">
    <property type="entry name" value="Galactose mutarotase-like"/>
    <property type="match status" value="1"/>
</dbReference>
<dbReference type="InterPro" id="IPR012970">
    <property type="entry name" value="Lyase_8_alpha_N"/>
</dbReference>
<dbReference type="PANTHER" id="PTHR38481:SF1">
    <property type="entry name" value="HYALURONATE LYASE"/>
    <property type="match status" value="1"/>
</dbReference>
<dbReference type="SUPFAM" id="SSF48230">
    <property type="entry name" value="Chondroitin AC/alginate lyase"/>
    <property type="match status" value="1"/>
</dbReference>
<evidence type="ECO:0000256" key="3">
    <source>
        <dbReference type="ARBA" id="ARBA00023239"/>
    </source>
</evidence>
<proteinExistence type="inferred from homology"/>
<organism evidence="7 8">
    <name type="scientific">Armillaria luteobubalina</name>
    <dbReference type="NCBI Taxonomy" id="153913"/>
    <lineage>
        <taxon>Eukaryota</taxon>
        <taxon>Fungi</taxon>
        <taxon>Dikarya</taxon>
        <taxon>Basidiomycota</taxon>
        <taxon>Agaricomycotina</taxon>
        <taxon>Agaricomycetes</taxon>
        <taxon>Agaricomycetidae</taxon>
        <taxon>Agaricales</taxon>
        <taxon>Marasmiineae</taxon>
        <taxon>Physalacriaceae</taxon>
        <taxon>Armillaria</taxon>
    </lineage>
</organism>
<name>A0AA39QQK7_9AGAR</name>
<dbReference type="Gene3D" id="2.70.98.10">
    <property type="match status" value="1"/>
</dbReference>
<evidence type="ECO:0000256" key="1">
    <source>
        <dbReference type="ARBA" id="ARBA00006699"/>
    </source>
</evidence>